<accession>A0A2I1D3P1</accession>
<dbReference type="AlphaFoldDB" id="A0A2I1D3P1"/>
<dbReference type="RefSeq" id="XP_024693091.1">
    <property type="nucleotide sequence ID" value="XM_024833517.1"/>
</dbReference>
<dbReference type="Gene3D" id="3.30.200.20">
    <property type="entry name" value="Phosphorylase Kinase, domain 1"/>
    <property type="match status" value="1"/>
</dbReference>
<comment type="caution">
    <text evidence="1">The sequence shown here is derived from an EMBL/GenBank/DDBJ whole genome shotgun (WGS) entry which is preliminary data.</text>
</comment>
<dbReference type="PANTHER" id="PTHR21310">
    <property type="entry name" value="AMINOGLYCOSIDE PHOSPHOTRANSFERASE-RELATED-RELATED"/>
    <property type="match status" value="1"/>
</dbReference>
<dbReference type="GeneID" id="36541041"/>
<dbReference type="InterPro" id="IPR051678">
    <property type="entry name" value="AGP_Transferase"/>
</dbReference>
<evidence type="ECO:0000313" key="1">
    <source>
        <dbReference type="EMBL" id="PKY04497.1"/>
    </source>
</evidence>
<evidence type="ECO:0000313" key="2">
    <source>
        <dbReference type="Proteomes" id="UP000234254"/>
    </source>
</evidence>
<dbReference type="SUPFAM" id="SSF56112">
    <property type="entry name" value="Protein kinase-like (PK-like)"/>
    <property type="match status" value="1"/>
</dbReference>
<proteinExistence type="predicted"/>
<protein>
    <recommendedName>
        <fullName evidence="3">Aminoglycoside phosphotransferase domain-containing protein</fullName>
    </recommendedName>
</protein>
<name>A0A2I1D3P1_ASPC2</name>
<evidence type="ECO:0008006" key="3">
    <source>
        <dbReference type="Google" id="ProtNLM"/>
    </source>
</evidence>
<dbReference type="VEuPathDB" id="FungiDB:P168DRAFT_236361"/>
<sequence length="137" mass="15468">GAFNVSFRMKFEDGGSALIRFPKLGATMFPEENVRNEVAVIRYIQEHISIPVPFILHWESKNESPLHLGPFILMEYIDHDTDLGTALNTPTLSPEDRPILDLSIYIDKLEMLYGQMADILLQLSQISLSRIGSPVPN</sequence>
<dbReference type="InterPro" id="IPR011009">
    <property type="entry name" value="Kinase-like_dom_sf"/>
</dbReference>
<feature type="non-terminal residue" evidence="1">
    <location>
        <position position="1"/>
    </location>
</feature>
<reference evidence="1" key="1">
    <citation type="submission" date="2016-12" db="EMBL/GenBank/DDBJ databases">
        <title>The genomes of Aspergillus section Nigri reveals drivers in fungal speciation.</title>
        <authorList>
            <consortium name="DOE Joint Genome Institute"/>
            <person name="Vesth T.C."/>
            <person name="Nybo J."/>
            <person name="Theobald S."/>
            <person name="Brandl J."/>
            <person name="Frisvad J.C."/>
            <person name="Nielsen K.F."/>
            <person name="Lyhne E.K."/>
            <person name="Kogle M.E."/>
            <person name="Kuo A."/>
            <person name="Riley R."/>
            <person name="Clum A."/>
            <person name="Nolan M."/>
            <person name="Lipzen A."/>
            <person name="Salamov A."/>
            <person name="Henrissat B."/>
            <person name="Wiebenga A."/>
            <person name="De vries R.P."/>
            <person name="Grigoriev I.V."/>
            <person name="Mortensen U.H."/>
            <person name="Andersen M.R."/>
            <person name="Baker S.E."/>
        </authorList>
    </citation>
    <scope>NUCLEOTIDE SEQUENCE</scope>
    <source>
        <strain evidence="1">IBT 28561</strain>
    </source>
</reference>
<organism evidence="1 2">
    <name type="scientific">Aspergillus campestris (strain IBT 28561)</name>
    <dbReference type="NCBI Taxonomy" id="1392248"/>
    <lineage>
        <taxon>Eukaryota</taxon>
        <taxon>Fungi</taxon>
        <taxon>Dikarya</taxon>
        <taxon>Ascomycota</taxon>
        <taxon>Pezizomycotina</taxon>
        <taxon>Eurotiomycetes</taxon>
        <taxon>Eurotiomycetidae</taxon>
        <taxon>Eurotiales</taxon>
        <taxon>Aspergillaceae</taxon>
        <taxon>Aspergillus</taxon>
        <taxon>Aspergillus subgen. Circumdati</taxon>
    </lineage>
</organism>
<dbReference type="OrthoDB" id="5412996at2759"/>
<dbReference type="Proteomes" id="UP000234254">
    <property type="component" value="Unassembled WGS sequence"/>
</dbReference>
<gene>
    <name evidence="1" type="ORF">P168DRAFT_236361</name>
</gene>
<keyword evidence="2" id="KW-1185">Reference proteome</keyword>
<dbReference type="PANTHER" id="PTHR21310:SF37">
    <property type="entry name" value="AMINOGLYCOSIDE PHOSPHOTRANSFERASE DOMAIN-CONTAINING PROTEIN"/>
    <property type="match status" value="1"/>
</dbReference>
<dbReference type="EMBL" id="MSFM01000006">
    <property type="protein sequence ID" value="PKY04497.1"/>
    <property type="molecule type" value="Genomic_DNA"/>
</dbReference>